<dbReference type="OrthoDB" id="422156at2759"/>
<dbReference type="EMBL" id="LLXH01000022">
    <property type="protein sequence ID" value="PKC75473.1"/>
    <property type="molecule type" value="Genomic_DNA"/>
</dbReference>
<evidence type="ECO:0000256" key="1">
    <source>
        <dbReference type="ARBA" id="ARBA00004409"/>
    </source>
</evidence>
<reference evidence="12 14" key="3">
    <citation type="submission" date="2017-10" db="EMBL/GenBank/DDBJ databases">
        <title>Genome analyses suggest a sexual origin of heterokaryosis in a supposedly ancient asexual fungus.</title>
        <authorList>
            <person name="Corradi N."/>
            <person name="Sedzielewska K."/>
            <person name="Noel J."/>
            <person name="Charron P."/>
            <person name="Farinelli L."/>
            <person name="Marton T."/>
            <person name="Kruger M."/>
            <person name="Pelin A."/>
            <person name="Brachmann A."/>
            <person name="Corradi N."/>
        </authorList>
    </citation>
    <scope>NUCLEOTIDE SEQUENCE [LARGE SCALE GENOMIC DNA]</scope>
    <source>
        <strain evidence="12 14">A1</strain>
    </source>
</reference>
<keyword evidence="4 10" id="KW-0812">Transmembrane</keyword>
<keyword evidence="3" id="KW-0813">Transport</keyword>
<dbReference type="Pfam" id="PF12352">
    <property type="entry name" value="V-SNARE_C"/>
    <property type="match status" value="1"/>
</dbReference>
<dbReference type="InterPro" id="IPR023601">
    <property type="entry name" value="Golgi_SNAP_su1"/>
</dbReference>
<dbReference type="GO" id="GO:0006906">
    <property type="term" value="P:vesicle fusion"/>
    <property type="evidence" value="ECO:0007669"/>
    <property type="project" value="TreeGrafter"/>
</dbReference>
<evidence type="ECO:0000256" key="6">
    <source>
        <dbReference type="ARBA" id="ARBA00022989"/>
    </source>
</evidence>
<dbReference type="PIRSF" id="PIRSF027109">
    <property type="entry name" value="Golgi_SNARE"/>
    <property type="match status" value="1"/>
</dbReference>
<dbReference type="GO" id="GO:0000139">
    <property type="term" value="C:Golgi membrane"/>
    <property type="evidence" value="ECO:0007669"/>
    <property type="project" value="UniProtKB-SubCell"/>
</dbReference>
<dbReference type="EMBL" id="CAGKOT010000043">
    <property type="protein sequence ID" value="CAB5381017.1"/>
    <property type="molecule type" value="Genomic_DNA"/>
</dbReference>
<evidence type="ECO:0000313" key="11">
    <source>
        <dbReference type="EMBL" id="CAB5381017.1"/>
    </source>
</evidence>
<comment type="subcellular location">
    <subcellularLocation>
        <location evidence="1">Golgi apparatus membrane</location>
        <topology evidence="1">Single-pass type IV membrane protein</topology>
    </subcellularLocation>
</comment>
<comment type="similarity">
    <text evidence="2">Belongs to the GOSR1 family.</text>
</comment>
<reference evidence="14 15" key="2">
    <citation type="submission" date="2017-10" db="EMBL/GenBank/DDBJ databases">
        <title>Extensive intraspecific genome diversity in a model arbuscular mycorrhizal fungus.</title>
        <authorList>
            <person name="Chen E.C.H."/>
            <person name="Morin E."/>
            <person name="Baudet D."/>
            <person name="Noel J."/>
            <person name="Ndikumana S."/>
            <person name="Charron P."/>
            <person name="St-Onge C."/>
            <person name="Giorgi J."/>
            <person name="Grigoriev I.V."/>
            <person name="Roux C."/>
            <person name="Martin F.M."/>
            <person name="Corradi N."/>
        </authorList>
    </citation>
    <scope>NUCLEOTIDE SEQUENCE [LARGE SCALE GENOMIC DNA]</scope>
    <source>
        <strain evidence="12 14">A1</strain>
        <strain evidence="13 15">C2</strain>
    </source>
</reference>
<keyword evidence="8 10" id="KW-0472">Membrane</keyword>
<evidence type="ECO:0000313" key="12">
    <source>
        <dbReference type="EMBL" id="PKC75473.1"/>
    </source>
</evidence>
<accession>A0A2I1E810</accession>
<name>A0A2I1E810_9GLOM</name>
<feature type="transmembrane region" description="Helical" evidence="10">
    <location>
        <begin position="243"/>
        <end position="260"/>
    </location>
</feature>
<dbReference type="Proteomes" id="UP000233469">
    <property type="component" value="Unassembled WGS sequence"/>
</dbReference>
<evidence type="ECO:0000313" key="13">
    <source>
        <dbReference type="EMBL" id="PKK79955.1"/>
    </source>
</evidence>
<dbReference type="AlphaFoldDB" id="A0A2I1E810"/>
<keyword evidence="7" id="KW-0333">Golgi apparatus</keyword>
<keyword evidence="5" id="KW-0653">Protein transport</keyword>
<dbReference type="GO" id="GO:0005801">
    <property type="term" value="C:cis-Golgi network"/>
    <property type="evidence" value="ECO:0007669"/>
    <property type="project" value="InterPro"/>
</dbReference>
<evidence type="ECO:0000256" key="3">
    <source>
        <dbReference type="ARBA" id="ARBA00022448"/>
    </source>
</evidence>
<keyword evidence="6 10" id="KW-1133">Transmembrane helix</keyword>
<feature type="compositionally biased region" description="Polar residues" evidence="9">
    <location>
        <begin position="1"/>
        <end position="20"/>
    </location>
</feature>
<comment type="caution">
    <text evidence="12">The sequence shown here is derived from an EMBL/GenBank/DDBJ whole genome shotgun (WGS) entry which is preliminary data.</text>
</comment>
<dbReference type="Proteomes" id="UP000232688">
    <property type="component" value="Unassembled WGS sequence"/>
</dbReference>
<sequence length="265" mass="30145">MNNNKSLTPGSPSPATLHTPLSNLTSNDLSTSAHSWEYLRKQARQFENELEQKLTSYSKIAAQVGRSVGYSKEGEGATGNSSEAMELELEELIKKLTSVVNSMAEVVDRPSTTPTNPSMMHMLQRHRDILYDYSKEFKKTKANILAAKNHSDLLNSVREDISSFKSGISSETDYFLGERGRIESSHRMTDMIIEQAYETREEIGRQRNILLNMNNRMNRLTNMFPGINSLIGRINLRKKRDTIILAFIISFCIILIFLYMRHTSS</sequence>
<dbReference type="GO" id="GO:0005484">
    <property type="term" value="F:SNAP receptor activity"/>
    <property type="evidence" value="ECO:0007669"/>
    <property type="project" value="TreeGrafter"/>
</dbReference>
<dbReference type="PANTHER" id="PTHR21094:SF2">
    <property type="entry name" value="GOLGI SNAP RECEPTOR COMPLEX MEMBER 1"/>
    <property type="match status" value="1"/>
</dbReference>
<proteinExistence type="inferred from homology"/>
<evidence type="ECO:0000313" key="15">
    <source>
        <dbReference type="Proteomes" id="UP000233469"/>
    </source>
</evidence>
<evidence type="ECO:0000313" key="14">
    <source>
        <dbReference type="Proteomes" id="UP000232688"/>
    </source>
</evidence>
<dbReference type="Proteomes" id="UP000684084">
    <property type="component" value="Unassembled WGS sequence"/>
</dbReference>
<organism evidence="12 14">
    <name type="scientific">Rhizophagus irregularis</name>
    <dbReference type="NCBI Taxonomy" id="588596"/>
    <lineage>
        <taxon>Eukaryota</taxon>
        <taxon>Fungi</taxon>
        <taxon>Fungi incertae sedis</taxon>
        <taxon>Mucoromycota</taxon>
        <taxon>Glomeromycotina</taxon>
        <taxon>Glomeromycetes</taxon>
        <taxon>Glomerales</taxon>
        <taxon>Glomeraceae</taxon>
        <taxon>Rhizophagus</taxon>
    </lineage>
</organism>
<feature type="region of interest" description="Disordered" evidence="9">
    <location>
        <begin position="1"/>
        <end position="26"/>
    </location>
</feature>
<evidence type="ECO:0000256" key="7">
    <source>
        <dbReference type="ARBA" id="ARBA00023034"/>
    </source>
</evidence>
<dbReference type="GO" id="GO:0048219">
    <property type="term" value="P:inter-Golgi cisterna vesicle-mediated transport"/>
    <property type="evidence" value="ECO:0007669"/>
    <property type="project" value="TreeGrafter"/>
</dbReference>
<dbReference type="GO" id="GO:0015031">
    <property type="term" value="P:protein transport"/>
    <property type="evidence" value="ECO:0007669"/>
    <property type="project" value="UniProtKB-KW"/>
</dbReference>
<protein>
    <submittedName>
        <fullName evidence="12">V-snare-domain-containing protein</fullName>
    </submittedName>
</protein>
<dbReference type="EMBL" id="LLXL01000027">
    <property type="protein sequence ID" value="PKK79955.1"/>
    <property type="molecule type" value="Genomic_DNA"/>
</dbReference>
<dbReference type="GO" id="GO:0005797">
    <property type="term" value="C:Golgi medial cisterna"/>
    <property type="evidence" value="ECO:0007669"/>
    <property type="project" value="TreeGrafter"/>
</dbReference>
<evidence type="ECO:0000256" key="8">
    <source>
        <dbReference type="ARBA" id="ARBA00023136"/>
    </source>
</evidence>
<evidence type="ECO:0000256" key="10">
    <source>
        <dbReference type="SAM" id="Phobius"/>
    </source>
</evidence>
<reference evidence="13 15" key="1">
    <citation type="submission" date="2016-04" db="EMBL/GenBank/DDBJ databases">
        <title>Genome analyses suggest a sexual origin of heterokaryosis in a supposedly ancient asexual fungus.</title>
        <authorList>
            <person name="Ropars J."/>
            <person name="Sedzielewska K."/>
            <person name="Noel J."/>
            <person name="Charron P."/>
            <person name="Farinelli L."/>
            <person name="Marton T."/>
            <person name="Kruger M."/>
            <person name="Pelin A."/>
            <person name="Brachmann A."/>
            <person name="Corradi N."/>
        </authorList>
    </citation>
    <scope>NUCLEOTIDE SEQUENCE [LARGE SCALE GENOMIC DNA]</scope>
    <source>
        <strain evidence="13 15">C2</strain>
    </source>
</reference>
<reference evidence="11" key="4">
    <citation type="submission" date="2020-05" db="EMBL/GenBank/DDBJ databases">
        <authorList>
            <person name="Rincon C."/>
            <person name="Sanders R I."/>
            <person name="Robbins C."/>
            <person name="Chaturvedi A."/>
        </authorList>
    </citation>
    <scope>NUCLEOTIDE SEQUENCE</scope>
    <source>
        <strain evidence="11">CHB12</strain>
    </source>
</reference>
<gene>
    <name evidence="11" type="ORF">CHRIB12_LOCUS17359</name>
    <name evidence="12" type="ORF">RhiirA1_407742</name>
    <name evidence="13" type="ORF">RhiirC2_725915</name>
</gene>
<evidence type="ECO:0000256" key="9">
    <source>
        <dbReference type="SAM" id="MobiDB-lite"/>
    </source>
</evidence>
<dbReference type="VEuPathDB" id="FungiDB:FUN_012667"/>
<dbReference type="VEuPathDB" id="FungiDB:RhiirA1_407742"/>
<evidence type="ECO:0000256" key="4">
    <source>
        <dbReference type="ARBA" id="ARBA00022692"/>
    </source>
</evidence>
<dbReference type="GO" id="GO:0031201">
    <property type="term" value="C:SNARE complex"/>
    <property type="evidence" value="ECO:0007669"/>
    <property type="project" value="TreeGrafter"/>
</dbReference>
<evidence type="ECO:0000256" key="2">
    <source>
        <dbReference type="ARBA" id="ARBA00008473"/>
    </source>
</evidence>
<evidence type="ECO:0000256" key="5">
    <source>
        <dbReference type="ARBA" id="ARBA00022927"/>
    </source>
</evidence>
<dbReference type="PANTHER" id="PTHR21094">
    <property type="entry name" value="GOS-28 SNARE- RELATED"/>
    <property type="match status" value="1"/>
</dbReference>
<dbReference type="GO" id="GO:0006888">
    <property type="term" value="P:endoplasmic reticulum to Golgi vesicle-mediated transport"/>
    <property type="evidence" value="ECO:0007669"/>
    <property type="project" value="InterPro"/>
</dbReference>
<dbReference type="VEuPathDB" id="FungiDB:RhiirFUN_014453"/>